<comment type="caution">
    <text evidence="1">The sequence shown here is derived from an EMBL/GenBank/DDBJ whole genome shotgun (WGS) entry which is preliminary data.</text>
</comment>
<organism evidence="1 2">
    <name type="scientific">Tritrichomonas foetus</name>
    <dbReference type="NCBI Taxonomy" id="1144522"/>
    <lineage>
        <taxon>Eukaryota</taxon>
        <taxon>Metamonada</taxon>
        <taxon>Parabasalia</taxon>
        <taxon>Tritrichomonadida</taxon>
        <taxon>Tritrichomonadidae</taxon>
        <taxon>Tritrichomonas</taxon>
    </lineage>
</organism>
<dbReference type="Proteomes" id="UP000179807">
    <property type="component" value="Unassembled WGS sequence"/>
</dbReference>
<protein>
    <submittedName>
        <fullName evidence="1">Uncharacterized protein</fullName>
    </submittedName>
</protein>
<evidence type="ECO:0000313" key="2">
    <source>
        <dbReference type="Proteomes" id="UP000179807"/>
    </source>
</evidence>
<reference evidence="1" key="1">
    <citation type="submission" date="2016-10" db="EMBL/GenBank/DDBJ databases">
        <authorList>
            <person name="Benchimol M."/>
            <person name="Almeida L.G."/>
            <person name="Vasconcelos A.T."/>
            <person name="Perreira-Neves A."/>
            <person name="Rosa I.A."/>
            <person name="Tasca T."/>
            <person name="Bogo M.R."/>
            <person name="de Souza W."/>
        </authorList>
    </citation>
    <scope>NUCLEOTIDE SEQUENCE [LARGE SCALE GENOMIC DNA]</scope>
    <source>
        <strain evidence="1">K</strain>
    </source>
</reference>
<sequence>MKTITLQQESDFLIIYKTQEFPITIGIFTSVSRMAKKNFSGSMRREKPKYAHPYVVLVKVIRNIENASLQQFINACHFKEFQLTEENISDITYLANFFEVEMFDSIIQQYYNEHPNNMIFDKLIQFHLNKSENIDENEVNQEEIYVTEHLENFISNENIFKLPFNIIYRLVEGYASIKNNKKSSKALFSCLTYEMKTFIYNCFSKYQELATILLNVFEYITIDEILPFVLDKSFSFSLISNPSISALMKQLISNSYGPLAPTINQQDEVYDISIEGSTLEIGSSKSTILSGPFILHNSNIRKIKIKEGITEIKENFMRDCMSIKVIEIASTVRKIEIKAFFNCPNVDNVIFNTSCIEFNPNSVFTNPTNEHEEPKMIQLKPIQFFENNTWIPRFVPFNAPK</sequence>
<dbReference type="Gene3D" id="3.30.710.10">
    <property type="entry name" value="Potassium Channel Kv1.1, Chain A"/>
    <property type="match status" value="1"/>
</dbReference>
<dbReference type="RefSeq" id="XP_068348074.1">
    <property type="nucleotide sequence ID" value="XM_068512323.1"/>
</dbReference>
<name>A0A1J4J8C2_9EUKA</name>
<dbReference type="InterPro" id="IPR011333">
    <property type="entry name" value="SKP1/BTB/POZ_sf"/>
</dbReference>
<dbReference type="AlphaFoldDB" id="A0A1J4J8C2"/>
<gene>
    <name evidence="1" type="ORF">TRFO_38915</name>
</gene>
<proteinExistence type="predicted"/>
<dbReference type="Gene3D" id="3.80.10.10">
    <property type="entry name" value="Ribonuclease Inhibitor"/>
    <property type="match status" value="1"/>
</dbReference>
<dbReference type="VEuPathDB" id="TrichDB:TRFO_38915"/>
<dbReference type="InterPro" id="IPR026906">
    <property type="entry name" value="LRR_5"/>
</dbReference>
<dbReference type="Pfam" id="PF13306">
    <property type="entry name" value="LRR_5"/>
    <property type="match status" value="1"/>
</dbReference>
<accession>A0A1J4J8C2</accession>
<dbReference type="InterPro" id="IPR032675">
    <property type="entry name" value="LRR_dom_sf"/>
</dbReference>
<keyword evidence="2" id="KW-1185">Reference proteome</keyword>
<evidence type="ECO:0000313" key="1">
    <source>
        <dbReference type="EMBL" id="OHS94937.1"/>
    </source>
</evidence>
<dbReference type="EMBL" id="MLAK01001279">
    <property type="protein sequence ID" value="OHS94937.1"/>
    <property type="molecule type" value="Genomic_DNA"/>
</dbReference>
<dbReference type="GeneID" id="94847027"/>